<dbReference type="Pfam" id="PF02179">
    <property type="entry name" value="BAG"/>
    <property type="match status" value="1"/>
</dbReference>
<sequence length="363" mass="40574">MMKMRNVSTSNNNKTNGLSSVMNGGSDGCRAEPGSKDWEMRPGGMLVQMRTADSDRNSALVPTIRVRVKYGSIYHEVNISSQATFGELKKMLSGLTGLHHEDQKLFYKDKERDSKAFLDIVGVKDKSKVVLVEDPISQEKRLLEIRKNTKMEKAAKSISQISLEVDRLAGRVSAFESIISKGGKVVETDVLNLIELLMNQLLKLDGIVVDGDVKLQRKMQVKRVQKYVETLDLLKVKNSTPSSNEGHAPVQPQQKHPNGQTVGPVQEQQQKHSNGHNNKNRLALAPIEEQQQEQPRNSNEKFVALYQEEKHQPSRNSTSGVVVTTNWELFDSVPPLIPVQSTPPPPSVINNSGPAKFNWEFFN</sequence>
<name>A0AAN9NVR0_PSOTE</name>
<feature type="compositionally biased region" description="Polar residues" evidence="3">
    <location>
        <begin position="238"/>
        <end position="277"/>
    </location>
</feature>
<accession>A0AAN9NVR0</accession>
<dbReference type="AlphaFoldDB" id="A0AAN9NVR0"/>
<feature type="domain" description="Ubiquitin-like" evidence="4">
    <location>
        <begin position="62"/>
        <end position="132"/>
    </location>
</feature>
<protein>
    <recommendedName>
        <fullName evidence="8">BAG family molecular chaperone regulator 1</fullName>
    </recommendedName>
</protein>
<dbReference type="GO" id="GO:0051087">
    <property type="term" value="F:protein-folding chaperone binding"/>
    <property type="evidence" value="ECO:0007669"/>
    <property type="project" value="InterPro"/>
</dbReference>
<feature type="region of interest" description="Disordered" evidence="3">
    <location>
        <begin position="238"/>
        <end position="278"/>
    </location>
</feature>
<reference evidence="6 7" key="1">
    <citation type="submission" date="2024-01" db="EMBL/GenBank/DDBJ databases">
        <title>The genomes of 5 underutilized Papilionoideae crops provide insights into root nodulation and disease resistanc.</title>
        <authorList>
            <person name="Jiang F."/>
        </authorList>
    </citation>
    <scope>NUCLEOTIDE SEQUENCE [LARGE SCALE GENOMIC DNA]</scope>
    <source>
        <strain evidence="6">DUOXIRENSHENG_FW03</strain>
        <tissue evidence="6">Leaves</tissue>
    </source>
</reference>
<dbReference type="Gene3D" id="1.20.58.120">
    <property type="entry name" value="BAG domain"/>
    <property type="match status" value="1"/>
</dbReference>
<dbReference type="InterPro" id="IPR039773">
    <property type="entry name" value="BAG_chaperone_regulator"/>
</dbReference>
<evidence type="ECO:0000259" key="5">
    <source>
        <dbReference type="PROSITE" id="PS51035"/>
    </source>
</evidence>
<feature type="domain" description="BAG" evidence="5">
    <location>
        <begin position="157"/>
        <end position="235"/>
    </location>
</feature>
<gene>
    <name evidence="6" type="ORF">VNO78_32755</name>
</gene>
<evidence type="ECO:0000256" key="1">
    <source>
        <dbReference type="ARBA" id="ARBA00023186"/>
    </source>
</evidence>
<feature type="compositionally biased region" description="Polar residues" evidence="3">
    <location>
        <begin position="1"/>
        <end position="23"/>
    </location>
</feature>
<feature type="region of interest" description="Disordered" evidence="3">
    <location>
        <begin position="1"/>
        <end position="41"/>
    </location>
</feature>
<dbReference type="EMBL" id="JAYMYS010000009">
    <property type="protein sequence ID" value="KAK7380250.1"/>
    <property type="molecule type" value="Genomic_DNA"/>
</dbReference>
<evidence type="ECO:0000259" key="4">
    <source>
        <dbReference type="PROSITE" id="PS50053"/>
    </source>
</evidence>
<dbReference type="PROSITE" id="PS50053">
    <property type="entry name" value="UBIQUITIN_2"/>
    <property type="match status" value="1"/>
</dbReference>
<dbReference type="SUPFAM" id="SSF63491">
    <property type="entry name" value="BAG domain"/>
    <property type="match status" value="1"/>
</dbReference>
<dbReference type="FunFam" id="3.10.20.90:FF:000298">
    <property type="entry name" value="BAG family molecular chaperone regulator 1"/>
    <property type="match status" value="1"/>
</dbReference>
<dbReference type="Proteomes" id="UP001386955">
    <property type="component" value="Unassembled WGS sequence"/>
</dbReference>
<evidence type="ECO:0008006" key="8">
    <source>
        <dbReference type="Google" id="ProtNLM"/>
    </source>
</evidence>
<dbReference type="Gene3D" id="3.10.20.90">
    <property type="entry name" value="Phosphatidylinositol 3-kinase Catalytic Subunit, Chain A, domain 1"/>
    <property type="match status" value="1"/>
</dbReference>
<keyword evidence="7" id="KW-1185">Reference proteome</keyword>
<dbReference type="InterPro" id="IPR036533">
    <property type="entry name" value="BAG_dom_sf"/>
</dbReference>
<feature type="compositionally biased region" description="Basic and acidic residues" evidence="3">
    <location>
        <begin position="29"/>
        <end position="40"/>
    </location>
</feature>
<dbReference type="PANTHER" id="PTHR12329">
    <property type="entry name" value="BCL2-ASSOCIATED ATHANOGENE"/>
    <property type="match status" value="1"/>
</dbReference>
<dbReference type="InterPro" id="IPR029071">
    <property type="entry name" value="Ubiquitin-like_domsf"/>
</dbReference>
<dbReference type="InterPro" id="IPR003103">
    <property type="entry name" value="BAG_domain"/>
</dbReference>
<dbReference type="SMART" id="SM00264">
    <property type="entry name" value="BAG"/>
    <property type="match status" value="1"/>
</dbReference>
<evidence type="ECO:0000256" key="3">
    <source>
        <dbReference type="SAM" id="MobiDB-lite"/>
    </source>
</evidence>
<dbReference type="CDD" id="cd17054">
    <property type="entry name" value="Ubl_AtBAG1_like"/>
    <property type="match status" value="1"/>
</dbReference>
<proteinExistence type="predicted"/>
<dbReference type="PROSITE" id="PS51035">
    <property type="entry name" value="BAG"/>
    <property type="match status" value="1"/>
</dbReference>
<evidence type="ECO:0000313" key="6">
    <source>
        <dbReference type="EMBL" id="KAK7380250.1"/>
    </source>
</evidence>
<dbReference type="InterPro" id="IPR000626">
    <property type="entry name" value="Ubiquitin-like_dom"/>
</dbReference>
<comment type="function">
    <text evidence="2">Co-chaperone that regulates diverse cellular pathways, such as programmed cell death and stress responses.</text>
</comment>
<dbReference type="SUPFAM" id="SSF54236">
    <property type="entry name" value="Ubiquitin-like"/>
    <property type="match status" value="1"/>
</dbReference>
<organism evidence="6 7">
    <name type="scientific">Psophocarpus tetragonolobus</name>
    <name type="common">Winged bean</name>
    <name type="synonym">Dolichos tetragonolobus</name>
    <dbReference type="NCBI Taxonomy" id="3891"/>
    <lineage>
        <taxon>Eukaryota</taxon>
        <taxon>Viridiplantae</taxon>
        <taxon>Streptophyta</taxon>
        <taxon>Embryophyta</taxon>
        <taxon>Tracheophyta</taxon>
        <taxon>Spermatophyta</taxon>
        <taxon>Magnoliopsida</taxon>
        <taxon>eudicotyledons</taxon>
        <taxon>Gunneridae</taxon>
        <taxon>Pentapetalae</taxon>
        <taxon>rosids</taxon>
        <taxon>fabids</taxon>
        <taxon>Fabales</taxon>
        <taxon>Fabaceae</taxon>
        <taxon>Papilionoideae</taxon>
        <taxon>50 kb inversion clade</taxon>
        <taxon>NPAAA clade</taxon>
        <taxon>indigoferoid/millettioid clade</taxon>
        <taxon>Phaseoleae</taxon>
        <taxon>Psophocarpus</taxon>
    </lineage>
</organism>
<dbReference type="GO" id="GO:0000774">
    <property type="term" value="F:adenyl-nucleotide exchange factor activity"/>
    <property type="evidence" value="ECO:0007669"/>
    <property type="project" value="TreeGrafter"/>
</dbReference>
<dbReference type="PANTHER" id="PTHR12329:SF11">
    <property type="entry name" value="BAG FAMILY MOLECULAR CHAPERONE REGULATOR 1"/>
    <property type="match status" value="1"/>
</dbReference>
<evidence type="ECO:0000313" key="7">
    <source>
        <dbReference type="Proteomes" id="UP001386955"/>
    </source>
</evidence>
<dbReference type="Pfam" id="PF00240">
    <property type="entry name" value="ubiquitin"/>
    <property type="match status" value="1"/>
</dbReference>
<dbReference type="GO" id="GO:0050821">
    <property type="term" value="P:protein stabilization"/>
    <property type="evidence" value="ECO:0007669"/>
    <property type="project" value="TreeGrafter"/>
</dbReference>
<evidence type="ECO:0000256" key="2">
    <source>
        <dbReference type="ARBA" id="ARBA00058673"/>
    </source>
</evidence>
<comment type="caution">
    <text evidence="6">The sequence shown here is derived from an EMBL/GenBank/DDBJ whole genome shotgun (WGS) entry which is preliminary data.</text>
</comment>
<dbReference type="GO" id="GO:0005737">
    <property type="term" value="C:cytoplasm"/>
    <property type="evidence" value="ECO:0007669"/>
    <property type="project" value="TreeGrafter"/>
</dbReference>
<keyword evidence="1" id="KW-0143">Chaperone</keyword>